<dbReference type="PATRIC" id="fig|1333534.5.peg.2883"/>
<evidence type="ECO:0000313" key="3">
    <source>
        <dbReference type="Proteomes" id="UP000034189"/>
    </source>
</evidence>
<dbReference type="RefSeq" id="WP_046723364.1">
    <property type="nucleotide sequence ID" value="NZ_CP011114.1"/>
</dbReference>
<protein>
    <recommendedName>
        <fullName evidence="4">DUF1405 domain-containing protein</fullName>
    </recommendedName>
</protein>
<dbReference type="Pfam" id="PF07187">
    <property type="entry name" value="DUF1405"/>
    <property type="match status" value="1"/>
</dbReference>
<sequence>MSIVGMKLDKLLKHRAIIWLLLAVNIPGTIYGYIWYGNQLAYTAAHYPSWLLPFVPDSPTASLFFTLALILLLYPPKTAAGITLRALIEALAVVTSVKYGIWAVSIIAAGGYQGGPVVWQDWMLMISHTGMAVEALLYARFFICRKMIPLALLWTLLNDTVDYSYGVYPWLPSALTDDVPQVGTFTFLLTLVSTAAAWLASKGVYPRRASIKRL</sequence>
<evidence type="ECO:0000256" key="1">
    <source>
        <dbReference type="SAM" id="Phobius"/>
    </source>
</evidence>
<name>A0A0F7FA50_PAEDU</name>
<proteinExistence type="predicted"/>
<feature type="transmembrane region" description="Helical" evidence="1">
    <location>
        <begin position="86"/>
        <end position="110"/>
    </location>
</feature>
<keyword evidence="1" id="KW-1133">Transmembrane helix</keyword>
<feature type="transmembrane region" description="Helical" evidence="1">
    <location>
        <begin position="150"/>
        <end position="171"/>
    </location>
</feature>
<reference evidence="2 3" key="1">
    <citation type="submission" date="2015-03" db="EMBL/GenBank/DDBJ databases">
        <authorList>
            <person name="Abdul Halim M."/>
        </authorList>
    </citation>
    <scope>NUCLEOTIDE SEQUENCE [LARGE SCALE GENOMIC DNA]</scope>
    <source>
        <strain evidence="2 3">ATCC 35681</strain>
    </source>
</reference>
<evidence type="ECO:0000313" key="2">
    <source>
        <dbReference type="EMBL" id="AKG35392.1"/>
    </source>
</evidence>
<keyword evidence="1" id="KW-0472">Membrane</keyword>
<dbReference type="EMBL" id="CP011114">
    <property type="protein sequence ID" value="AKG35392.1"/>
    <property type="molecule type" value="Genomic_DNA"/>
</dbReference>
<feature type="transmembrane region" description="Helical" evidence="1">
    <location>
        <begin position="183"/>
        <end position="205"/>
    </location>
</feature>
<feature type="transmembrane region" description="Helical" evidence="1">
    <location>
        <begin position="122"/>
        <end position="143"/>
    </location>
</feature>
<accession>A0A0F7FA50</accession>
<organism evidence="2 3">
    <name type="scientific">Paenibacillus durus ATCC 35681</name>
    <dbReference type="NCBI Taxonomy" id="1333534"/>
    <lineage>
        <taxon>Bacteria</taxon>
        <taxon>Bacillati</taxon>
        <taxon>Bacillota</taxon>
        <taxon>Bacilli</taxon>
        <taxon>Bacillales</taxon>
        <taxon>Paenibacillaceae</taxon>
        <taxon>Paenibacillus</taxon>
    </lineage>
</organism>
<dbReference type="HOGENOM" id="CLU_103291_1_0_9"/>
<dbReference type="PANTHER" id="PTHR40042:SF1">
    <property type="entry name" value="DUF1405 DOMAIN-CONTAINING PROTEIN"/>
    <property type="match status" value="1"/>
</dbReference>
<gene>
    <name evidence="2" type="ORF">VK70_13085</name>
</gene>
<dbReference type="Proteomes" id="UP000034189">
    <property type="component" value="Chromosome"/>
</dbReference>
<evidence type="ECO:0008006" key="4">
    <source>
        <dbReference type="Google" id="ProtNLM"/>
    </source>
</evidence>
<feature type="transmembrane region" description="Helical" evidence="1">
    <location>
        <begin position="16"/>
        <end position="34"/>
    </location>
</feature>
<dbReference type="AlphaFoldDB" id="A0A0F7FA50"/>
<dbReference type="InterPro" id="IPR009845">
    <property type="entry name" value="DUF1405"/>
</dbReference>
<reference evidence="2 3" key="2">
    <citation type="journal article" date="2016" name="Genome Announc.">
        <title>Genome Sequence of a Gram-Positive Diazotroph, Paenibacillus durus Type Strain ATCC 35681.</title>
        <authorList>
            <person name="Halim M.A."/>
            <person name="Rahman A.Y."/>
            <person name="Sim K.S."/>
            <person name="Yam H.C."/>
            <person name="Rahim A.A."/>
            <person name="Ghazali A.H."/>
            <person name="Najimudin N."/>
        </authorList>
    </citation>
    <scope>NUCLEOTIDE SEQUENCE [LARGE SCALE GENOMIC DNA]</scope>
    <source>
        <strain evidence="2 3">ATCC 35681</strain>
    </source>
</reference>
<keyword evidence="1" id="KW-0812">Transmembrane</keyword>
<feature type="transmembrane region" description="Helical" evidence="1">
    <location>
        <begin position="54"/>
        <end position="74"/>
    </location>
</feature>
<dbReference type="PANTHER" id="PTHR40042">
    <property type="entry name" value="HYPOTHETICAL MEMBRANE SPANNING PROTEIN"/>
    <property type="match status" value="1"/>
</dbReference>